<sequence>MALVSEVISEFQQGFGYLDENGRRMAPRYKFWDQPRLRKKLTDVVLTKELESIAGILKKNMSDLHSQYGTEEFELLQNLFFELISQAMHEARIKRFARGKIETSNYRVNNHYILERSVIPVKPGLFESELINGLTAIKNKFPQYRDFINNTLQKMNETTITPYTFFQDSMFKDGRGREHYSSSFQEYPAEDFYKLEIREMFAKHHLRRM</sequence>
<dbReference type="STRING" id="456.Ljor_1187"/>
<dbReference type="AlphaFoldDB" id="A0A0W0V9S4"/>
<dbReference type="Proteomes" id="UP000055035">
    <property type="component" value="Unassembled WGS sequence"/>
</dbReference>
<keyword evidence="2" id="KW-1185">Reference proteome</keyword>
<dbReference type="PATRIC" id="fig|456.5.peg.1265"/>
<proteinExistence type="predicted"/>
<protein>
    <submittedName>
        <fullName evidence="1">Uncharacterized protein</fullName>
    </submittedName>
</protein>
<gene>
    <name evidence="1" type="ORF">Ljor_1187</name>
</gene>
<name>A0A0W0V9S4_9GAMM</name>
<evidence type="ECO:0000313" key="1">
    <source>
        <dbReference type="EMBL" id="KTD16881.1"/>
    </source>
</evidence>
<reference evidence="1 2" key="1">
    <citation type="submission" date="2015-11" db="EMBL/GenBank/DDBJ databases">
        <title>Genomic analysis of 38 Legionella species identifies large and diverse effector repertoires.</title>
        <authorList>
            <person name="Burstein D."/>
            <person name="Amaro F."/>
            <person name="Zusman T."/>
            <person name="Lifshitz Z."/>
            <person name="Cohen O."/>
            <person name="Gilbert J.A."/>
            <person name="Pupko T."/>
            <person name="Shuman H.A."/>
            <person name="Segal G."/>
        </authorList>
    </citation>
    <scope>NUCLEOTIDE SEQUENCE [LARGE SCALE GENOMIC DNA]</scope>
    <source>
        <strain evidence="1 2">BL-540</strain>
    </source>
</reference>
<dbReference type="OrthoDB" id="5636412at2"/>
<dbReference type="EMBL" id="LNYJ01000011">
    <property type="protein sequence ID" value="KTD16881.1"/>
    <property type="molecule type" value="Genomic_DNA"/>
</dbReference>
<organism evidence="1 2">
    <name type="scientific">Legionella jordanis</name>
    <dbReference type="NCBI Taxonomy" id="456"/>
    <lineage>
        <taxon>Bacteria</taxon>
        <taxon>Pseudomonadati</taxon>
        <taxon>Pseudomonadota</taxon>
        <taxon>Gammaproteobacteria</taxon>
        <taxon>Legionellales</taxon>
        <taxon>Legionellaceae</taxon>
        <taxon>Legionella</taxon>
    </lineage>
</organism>
<comment type="caution">
    <text evidence="1">The sequence shown here is derived from an EMBL/GenBank/DDBJ whole genome shotgun (WGS) entry which is preliminary data.</text>
</comment>
<dbReference type="RefSeq" id="WP_058470695.1">
    <property type="nucleotide sequence ID" value="NZ_CAAAIC010000012.1"/>
</dbReference>
<accession>A0A0W0V9S4</accession>
<evidence type="ECO:0000313" key="2">
    <source>
        <dbReference type="Proteomes" id="UP000055035"/>
    </source>
</evidence>